<sequence length="343" mass="37351">MSKFSTSTPSKKTLIPNPDDSGVSIQLSEVGDQESDKMLTPSESYDGSDSDKPIDVKLEIDDLSSESGISEGSGPLSAVHKRLHDFVTERSSLLKKIAIGILVLAYFAYFGAALGFAGTKYCPYEHDVIPLVALTCVALALILMSFLWSKFGSSIHEKILVPLHKAVNNNWQCMRWFAGIVPLLGILAVIGVTVWKSPGNLVSVAGLAFFITILFLGSSAPTRVNWRPVIGGFVLQFYFAALILKWDAGYRLFSFLGEEARKFLAYTDVGSKFVFGAKFSDHIFVMQVLPVVVFFSCVITMLYHLGIMQCVISKIAFVMRATLGTTAAESLCAAGNIFVGQVN</sequence>
<organism evidence="5 6">
    <name type="scientific">Littorina saxatilis</name>
    <dbReference type="NCBI Taxonomy" id="31220"/>
    <lineage>
        <taxon>Eukaryota</taxon>
        <taxon>Metazoa</taxon>
        <taxon>Spiralia</taxon>
        <taxon>Lophotrochozoa</taxon>
        <taxon>Mollusca</taxon>
        <taxon>Gastropoda</taxon>
        <taxon>Caenogastropoda</taxon>
        <taxon>Littorinimorpha</taxon>
        <taxon>Littorinoidea</taxon>
        <taxon>Littorinidae</taxon>
        <taxon>Littorina</taxon>
    </lineage>
</organism>
<protein>
    <submittedName>
        <fullName evidence="5">Uncharacterized protein</fullName>
    </submittedName>
</protein>
<comment type="caution">
    <text evidence="5">The sequence shown here is derived from an EMBL/GenBank/DDBJ whole genome shotgun (WGS) entry which is preliminary data.</text>
</comment>
<name>A0AAN9BQB4_9CAEN</name>
<dbReference type="PANTHER" id="PTHR10590:SF4">
    <property type="entry name" value="SOLUTE CARRIER FAMILY 28 MEMBER 3"/>
    <property type="match status" value="1"/>
</dbReference>
<dbReference type="GO" id="GO:0005415">
    <property type="term" value="F:nucleoside:sodium symporter activity"/>
    <property type="evidence" value="ECO:0007669"/>
    <property type="project" value="TreeGrafter"/>
</dbReference>
<feature type="region of interest" description="Disordered" evidence="1">
    <location>
        <begin position="1"/>
        <end position="53"/>
    </location>
</feature>
<keyword evidence="6" id="KW-1185">Reference proteome</keyword>
<dbReference type="PANTHER" id="PTHR10590">
    <property type="entry name" value="SODIUM/NUCLEOSIDE COTRANSPORTER"/>
    <property type="match status" value="1"/>
</dbReference>
<reference evidence="5 6" key="1">
    <citation type="submission" date="2024-02" db="EMBL/GenBank/DDBJ databases">
        <title>Chromosome-scale genome assembly of the rough periwinkle Littorina saxatilis.</title>
        <authorList>
            <person name="De Jode A."/>
            <person name="Faria R."/>
            <person name="Formenti G."/>
            <person name="Sims Y."/>
            <person name="Smith T.P."/>
            <person name="Tracey A."/>
            <person name="Wood J.M.D."/>
            <person name="Zagrodzka Z.B."/>
            <person name="Johannesson K."/>
            <person name="Butlin R.K."/>
            <person name="Leder E.H."/>
        </authorList>
    </citation>
    <scope>NUCLEOTIDE SEQUENCE [LARGE SCALE GENOMIC DNA]</scope>
    <source>
        <strain evidence="5">Snail1</strain>
        <tissue evidence="5">Muscle</tissue>
    </source>
</reference>
<accession>A0AAN9BQB4</accession>
<keyword evidence="2" id="KW-0812">Transmembrane</keyword>
<feature type="transmembrane region" description="Helical" evidence="2">
    <location>
        <begin position="176"/>
        <end position="195"/>
    </location>
</feature>
<dbReference type="Pfam" id="PF07670">
    <property type="entry name" value="Gate"/>
    <property type="match status" value="1"/>
</dbReference>
<feature type="transmembrane region" description="Helical" evidence="2">
    <location>
        <begin position="283"/>
        <end position="305"/>
    </location>
</feature>
<evidence type="ECO:0000259" key="3">
    <source>
        <dbReference type="Pfam" id="PF01773"/>
    </source>
</evidence>
<feature type="domain" description="Nucleoside transporter/FeoB GTPase Gate" evidence="4">
    <location>
        <begin position="286"/>
        <end position="342"/>
    </location>
</feature>
<dbReference type="GO" id="GO:0005886">
    <property type="term" value="C:plasma membrane"/>
    <property type="evidence" value="ECO:0007669"/>
    <property type="project" value="TreeGrafter"/>
</dbReference>
<evidence type="ECO:0000313" key="5">
    <source>
        <dbReference type="EMBL" id="KAK7109722.1"/>
    </source>
</evidence>
<feature type="transmembrane region" description="Helical" evidence="2">
    <location>
        <begin position="201"/>
        <end position="217"/>
    </location>
</feature>
<dbReference type="EMBL" id="JBAMIC010000003">
    <property type="protein sequence ID" value="KAK7109722.1"/>
    <property type="molecule type" value="Genomic_DNA"/>
</dbReference>
<feature type="transmembrane region" description="Helical" evidence="2">
    <location>
        <begin position="229"/>
        <end position="246"/>
    </location>
</feature>
<dbReference type="InterPro" id="IPR008276">
    <property type="entry name" value="C_nuclsd_transpt"/>
</dbReference>
<keyword evidence="2" id="KW-0472">Membrane</keyword>
<evidence type="ECO:0000259" key="4">
    <source>
        <dbReference type="Pfam" id="PF07670"/>
    </source>
</evidence>
<dbReference type="Proteomes" id="UP001374579">
    <property type="component" value="Unassembled WGS sequence"/>
</dbReference>
<evidence type="ECO:0000256" key="1">
    <source>
        <dbReference type="SAM" id="MobiDB-lite"/>
    </source>
</evidence>
<evidence type="ECO:0000313" key="6">
    <source>
        <dbReference type="Proteomes" id="UP001374579"/>
    </source>
</evidence>
<dbReference type="InterPro" id="IPR002668">
    <property type="entry name" value="CNT_N_dom"/>
</dbReference>
<dbReference type="Pfam" id="PF01773">
    <property type="entry name" value="Nucleos_tra2_N"/>
    <property type="match status" value="1"/>
</dbReference>
<feature type="transmembrane region" description="Helical" evidence="2">
    <location>
        <begin position="128"/>
        <end position="148"/>
    </location>
</feature>
<feature type="compositionally biased region" description="Low complexity" evidence="1">
    <location>
        <begin position="1"/>
        <end position="13"/>
    </location>
</feature>
<dbReference type="AlphaFoldDB" id="A0AAN9BQB4"/>
<feature type="domain" description="Concentrative nucleoside transporter N-terminal" evidence="3">
    <location>
        <begin position="205"/>
        <end position="277"/>
    </location>
</feature>
<keyword evidence="2" id="KW-1133">Transmembrane helix</keyword>
<evidence type="ECO:0000256" key="2">
    <source>
        <dbReference type="SAM" id="Phobius"/>
    </source>
</evidence>
<dbReference type="InterPro" id="IPR011642">
    <property type="entry name" value="Gate_dom"/>
</dbReference>
<proteinExistence type="predicted"/>
<feature type="transmembrane region" description="Helical" evidence="2">
    <location>
        <begin position="97"/>
        <end position="116"/>
    </location>
</feature>
<gene>
    <name evidence="5" type="ORF">V1264_013713</name>
</gene>